<evidence type="ECO:0000256" key="2">
    <source>
        <dbReference type="ARBA" id="ARBA00012338"/>
    </source>
</evidence>
<reference evidence="9" key="1">
    <citation type="submission" date="2019-09" db="EMBL/GenBank/DDBJ databases">
        <authorList>
            <person name="Teo W.F.A."/>
            <person name="Duangmal K."/>
        </authorList>
    </citation>
    <scope>NUCLEOTIDE SEQUENCE [LARGE SCALE GENOMIC DNA]</scope>
    <source>
        <strain evidence="9">K81G1</strain>
    </source>
</reference>
<dbReference type="Gene3D" id="1.10.40.30">
    <property type="entry name" value="Fumarase/aspartase (C-terminal domain)"/>
    <property type="match status" value="1"/>
</dbReference>
<dbReference type="CDD" id="cd01359">
    <property type="entry name" value="Argininosuccinate_lyase"/>
    <property type="match status" value="1"/>
</dbReference>
<dbReference type="InterPro" id="IPR022761">
    <property type="entry name" value="Fumarate_lyase_N"/>
</dbReference>
<evidence type="ECO:0000256" key="1">
    <source>
        <dbReference type="ARBA" id="ARBA00004941"/>
    </source>
</evidence>
<comment type="pathway">
    <text evidence="1 6">Amino-acid biosynthesis; L-arginine biosynthesis; L-arginine from L-ornithine and carbamoyl phosphate: step 3/3.</text>
</comment>
<dbReference type="FunFam" id="1.20.200.10:FF:000015">
    <property type="entry name" value="argininosuccinate lyase isoform X2"/>
    <property type="match status" value="1"/>
</dbReference>
<dbReference type="PRINTS" id="PR00149">
    <property type="entry name" value="FUMRATELYASE"/>
</dbReference>
<dbReference type="PANTHER" id="PTHR43814">
    <property type="entry name" value="ARGININOSUCCINATE LYASE"/>
    <property type="match status" value="1"/>
</dbReference>
<dbReference type="EC" id="4.3.2.1" evidence="2 6"/>
<feature type="domain" description="Argininosuccinate lyase C-terminal" evidence="8">
    <location>
        <begin position="364"/>
        <end position="432"/>
    </location>
</feature>
<evidence type="ECO:0000256" key="3">
    <source>
        <dbReference type="ARBA" id="ARBA00022571"/>
    </source>
</evidence>
<dbReference type="RefSeq" id="WP_144748055.1">
    <property type="nucleotide sequence ID" value="NZ_VMNW02000043.1"/>
</dbReference>
<comment type="subcellular location">
    <subcellularLocation>
        <location evidence="6">Cytoplasm</location>
    </subcellularLocation>
</comment>
<sequence length="468" mass="50031">MQLWGGRFAGGPAEAMAKLSASTHFDWRLAPYDIAGSRAHARVLRSAGLLSEDELAGMLAALDRLADDVASGAFTPALADEDVHTALERGLIERAGAELGGKLRAGRSRNDQVATLFRMWLRDAARRVAAGTLDVVDSLVAQAKAHPDAVLPGRTHLQHAQPVLLAHHLLAHAHALLRDVSRLQDWDNRTAESPYGSGALAGSSLGLDPEAVARELGFATSVENSIDGTASRDFAAEFAFALAMLGVNLSRIAEEVIIWNTAEFGYVTLDDAWATGSSIMPQKKNPDVAELTRGKSGRLIGNLTGLLATLKAMPLAYNRDLQEDKEPVFDSVEQLELLFPAIAGMLGTLTFHTRRLAELAPAGFTLATDIAEWLVRQGVPFRVAHEAAGECVRVAESRGAGLEELTDDELQKIHPELTPQVREVLTVEGSVASRDARGGTAPARVAEQLGRLVDTAAGFREWAASGTQ</sequence>
<evidence type="ECO:0000256" key="6">
    <source>
        <dbReference type="HAMAP-Rule" id="MF_00006"/>
    </source>
</evidence>
<proteinExistence type="inferred from homology"/>
<dbReference type="UniPathway" id="UPA00068">
    <property type="reaction ID" value="UER00114"/>
</dbReference>
<evidence type="ECO:0000259" key="8">
    <source>
        <dbReference type="Pfam" id="PF14698"/>
    </source>
</evidence>
<dbReference type="InterPro" id="IPR024083">
    <property type="entry name" value="Fumarase/histidase_N"/>
</dbReference>
<evidence type="ECO:0000259" key="7">
    <source>
        <dbReference type="Pfam" id="PF00206"/>
    </source>
</evidence>
<dbReference type="OrthoDB" id="9769623at2"/>
<dbReference type="EMBL" id="VMNW02000043">
    <property type="protein sequence ID" value="KAA9157223.1"/>
    <property type="molecule type" value="Genomic_DNA"/>
</dbReference>
<dbReference type="InterPro" id="IPR029419">
    <property type="entry name" value="Arg_succ_lyase_C"/>
</dbReference>
<comment type="caution">
    <text evidence="9">The sequence shown here is derived from an EMBL/GenBank/DDBJ whole genome shotgun (WGS) entry which is preliminary data.</text>
</comment>
<keyword evidence="3 6" id="KW-0055">Arginine biosynthesis</keyword>
<dbReference type="InterPro" id="IPR009049">
    <property type="entry name" value="Argininosuccinate_lyase"/>
</dbReference>
<evidence type="ECO:0000313" key="10">
    <source>
        <dbReference type="Proteomes" id="UP000319769"/>
    </source>
</evidence>
<evidence type="ECO:0000256" key="4">
    <source>
        <dbReference type="ARBA" id="ARBA00022605"/>
    </source>
</evidence>
<protein>
    <recommendedName>
        <fullName evidence="2 6">Argininosuccinate lyase</fullName>
        <shortName evidence="6">ASAL</shortName>
        <ecNumber evidence="2 6">4.3.2.1</ecNumber>
    </recommendedName>
    <alternativeName>
        <fullName evidence="6">Arginosuccinase</fullName>
    </alternativeName>
</protein>
<dbReference type="PROSITE" id="PS00163">
    <property type="entry name" value="FUMARATE_LYASES"/>
    <property type="match status" value="1"/>
</dbReference>
<dbReference type="GO" id="GO:0005829">
    <property type="term" value="C:cytosol"/>
    <property type="evidence" value="ECO:0007669"/>
    <property type="project" value="TreeGrafter"/>
</dbReference>
<evidence type="ECO:0000313" key="9">
    <source>
        <dbReference type="EMBL" id="KAA9157223.1"/>
    </source>
</evidence>
<dbReference type="GO" id="GO:0004056">
    <property type="term" value="F:argininosuccinate lyase activity"/>
    <property type="evidence" value="ECO:0007669"/>
    <property type="project" value="UniProtKB-UniRule"/>
</dbReference>
<accession>A0A5N0UW36</accession>
<dbReference type="Pfam" id="PF00206">
    <property type="entry name" value="Lyase_1"/>
    <property type="match status" value="1"/>
</dbReference>
<dbReference type="NCBIfam" id="TIGR00838">
    <property type="entry name" value="argH"/>
    <property type="match status" value="1"/>
</dbReference>
<comment type="similarity">
    <text evidence="6">Belongs to the lyase 1 family. Argininosuccinate lyase subfamily.</text>
</comment>
<evidence type="ECO:0000256" key="5">
    <source>
        <dbReference type="ARBA" id="ARBA00023239"/>
    </source>
</evidence>
<dbReference type="PANTHER" id="PTHR43814:SF1">
    <property type="entry name" value="ARGININOSUCCINATE LYASE"/>
    <property type="match status" value="1"/>
</dbReference>
<dbReference type="InterPro" id="IPR000362">
    <property type="entry name" value="Fumarate_lyase_fam"/>
</dbReference>
<gene>
    <name evidence="6 9" type="primary">argH</name>
    <name evidence="9" type="ORF">FPZ12_025870</name>
</gene>
<dbReference type="FunFam" id="1.10.40.30:FF:000001">
    <property type="entry name" value="Argininosuccinate lyase"/>
    <property type="match status" value="1"/>
</dbReference>
<dbReference type="Proteomes" id="UP000319769">
    <property type="component" value="Unassembled WGS sequence"/>
</dbReference>
<dbReference type="InterPro" id="IPR020557">
    <property type="entry name" value="Fumarate_lyase_CS"/>
</dbReference>
<keyword evidence="6" id="KW-0963">Cytoplasm</keyword>
<keyword evidence="4 6" id="KW-0028">Amino-acid biosynthesis</keyword>
<dbReference type="InterPro" id="IPR008948">
    <property type="entry name" value="L-Aspartase-like"/>
</dbReference>
<name>A0A5N0UW36_9PSEU</name>
<keyword evidence="5 6" id="KW-0456">Lyase</keyword>
<dbReference type="Gene3D" id="1.10.275.10">
    <property type="entry name" value="Fumarase/aspartase (N-terminal domain)"/>
    <property type="match status" value="1"/>
</dbReference>
<dbReference type="SUPFAM" id="SSF48557">
    <property type="entry name" value="L-aspartase-like"/>
    <property type="match status" value="1"/>
</dbReference>
<feature type="domain" description="Fumarate lyase N-terminal" evidence="7">
    <location>
        <begin position="7"/>
        <end position="301"/>
    </location>
</feature>
<dbReference type="Pfam" id="PF14698">
    <property type="entry name" value="ASL_C2"/>
    <property type="match status" value="1"/>
</dbReference>
<dbReference type="HAMAP" id="MF_00006">
    <property type="entry name" value="Arg_succ_lyase"/>
    <property type="match status" value="1"/>
</dbReference>
<organism evidence="9 10">
    <name type="scientific">Amycolatopsis acidicola</name>
    <dbReference type="NCBI Taxonomy" id="2596893"/>
    <lineage>
        <taxon>Bacteria</taxon>
        <taxon>Bacillati</taxon>
        <taxon>Actinomycetota</taxon>
        <taxon>Actinomycetes</taxon>
        <taxon>Pseudonocardiales</taxon>
        <taxon>Pseudonocardiaceae</taxon>
        <taxon>Amycolatopsis</taxon>
    </lineage>
</organism>
<comment type="catalytic activity">
    <reaction evidence="6">
        <text>2-(N(omega)-L-arginino)succinate = fumarate + L-arginine</text>
        <dbReference type="Rhea" id="RHEA:24020"/>
        <dbReference type="ChEBI" id="CHEBI:29806"/>
        <dbReference type="ChEBI" id="CHEBI:32682"/>
        <dbReference type="ChEBI" id="CHEBI:57472"/>
        <dbReference type="EC" id="4.3.2.1"/>
    </reaction>
</comment>
<dbReference type="AlphaFoldDB" id="A0A5N0UW36"/>
<dbReference type="GO" id="GO:0042450">
    <property type="term" value="P:L-arginine biosynthetic process via ornithine"/>
    <property type="evidence" value="ECO:0007669"/>
    <property type="project" value="UniProtKB-UniRule"/>
</dbReference>
<dbReference type="PRINTS" id="PR00145">
    <property type="entry name" value="ARGSUCLYASE"/>
</dbReference>
<keyword evidence="10" id="KW-1185">Reference proteome</keyword>
<dbReference type="Gene3D" id="1.20.200.10">
    <property type="entry name" value="Fumarase/aspartase (Central domain)"/>
    <property type="match status" value="1"/>
</dbReference>